<dbReference type="OrthoDB" id="9805210at2"/>
<evidence type="ECO:0000256" key="3">
    <source>
        <dbReference type="ARBA" id="ARBA00022884"/>
    </source>
</evidence>
<dbReference type="Pfam" id="PF01479">
    <property type="entry name" value="S4"/>
    <property type="match status" value="1"/>
</dbReference>
<reference evidence="8" key="1">
    <citation type="submission" date="2011-10" db="EMBL/GenBank/DDBJ databases">
        <title>The complete genome of chromosome of Thermovirga lienii DSM 17291.</title>
        <authorList>
            <consortium name="US DOE Joint Genome Institute (JGI-PGF)"/>
            <person name="Lucas S."/>
            <person name="Copeland A."/>
            <person name="Lapidus A."/>
            <person name="Glavina del Rio T."/>
            <person name="Dalin E."/>
            <person name="Tice H."/>
            <person name="Bruce D."/>
            <person name="Goodwin L."/>
            <person name="Pitluck S."/>
            <person name="Peters L."/>
            <person name="Mikhailova N."/>
            <person name="Saunders E."/>
            <person name="Kyrpides N."/>
            <person name="Mavromatis K."/>
            <person name="Ivanova N."/>
            <person name="Last F.I."/>
            <person name="Brettin T."/>
            <person name="Detter J.C."/>
            <person name="Han C."/>
            <person name="Larimer F."/>
            <person name="Land M."/>
            <person name="Hauser L."/>
            <person name="Markowitz V."/>
            <person name="Cheng J.-F."/>
            <person name="Hugenholtz P."/>
            <person name="Woyke T."/>
            <person name="Wu D."/>
            <person name="Spring S."/>
            <person name="Schroeder M."/>
            <person name="Brambilla E.-M."/>
            <person name="Klenk H.-P."/>
            <person name="Eisen J.A."/>
        </authorList>
    </citation>
    <scope>NUCLEOTIDE SEQUENCE [LARGE SCALE GENOMIC DNA]</scope>
    <source>
        <strain evidence="8">ATCC BAA-1197 / DSM 17291 / Cas60314</strain>
    </source>
</reference>
<evidence type="ECO:0000313" key="8">
    <source>
        <dbReference type="Proteomes" id="UP000005868"/>
    </source>
</evidence>
<dbReference type="PROSITE" id="PS50889">
    <property type="entry name" value="S4"/>
    <property type="match status" value="1"/>
</dbReference>
<comment type="subunit">
    <text evidence="5">Associates with stalled 50S ribosomal subunits. Binds to RqcH, 23S rRNA and the P-site tRNA. Does not require RqcH for association with 50S subunits.</text>
</comment>
<accession>G7V8Q2</accession>
<dbReference type="SUPFAM" id="SSF55174">
    <property type="entry name" value="Alpha-L RNA-binding motif"/>
    <property type="match status" value="1"/>
</dbReference>
<evidence type="ECO:0000256" key="1">
    <source>
        <dbReference type="ARBA" id="ARBA00022555"/>
    </source>
</evidence>
<sequence>MRIDKFLKLARVIKRRTLAQEMIEIGAVRVNGKVVKASKEIQPGDVVEVAFPSRVVSFKVLPFEEKELKRGARPFDVLEERKVNPDEKPWND</sequence>
<feature type="domain" description="RNA-binding S4" evidence="6">
    <location>
        <begin position="1"/>
        <end position="69"/>
    </location>
</feature>
<dbReference type="PIRSF" id="PIRSF038881">
    <property type="entry name" value="RNAbp_HP1423"/>
    <property type="match status" value="1"/>
</dbReference>
<dbReference type="eggNOG" id="COG1188">
    <property type="taxonomic scope" value="Bacteria"/>
</dbReference>
<dbReference type="InterPro" id="IPR002942">
    <property type="entry name" value="S4_RNA-bd"/>
</dbReference>
<dbReference type="InterPro" id="IPR025490">
    <property type="entry name" value="RqcP"/>
</dbReference>
<comment type="function">
    <text evidence="5">Key component of the ribosome quality control system (RQC), a ribosome-associated complex that mediates the extraction of incompletely synthesized nascent chains from stalled ribosomes and their subsequent degradation. RqcH recruits Ala-charged tRNA, and with RqcP directs the elongation of stalled nascent chains on 50S ribosomal subunits, leading to non-templated C-terminal alanine extensions (Ala tail). The Ala tail promotes nascent chain degradation. RqcP is associated with the translocation-like movement of the peptidyl-tRNA from the A-site into the P-site.</text>
</comment>
<evidence type="ECO:0000256" key="5">
    <source>
        <dbReference type="HAMAP-Rule" id="MF_00871"/>
    </source>
</evidence>
<organism evidence="7 8">
    <name type="scientific">Thermovirga lienii (strain ATCC BAA-1197 / DSM 17291 / Cas60314)</name>
    <dbReference type="NCBI Taxonomy" id="580340"/>
    <lineage>
        <taxon>Bacteria</taxon>
        <taxon>Thermotogati</taxon>
        <taxon>Synergistota</taxon>
        <taxon>Synergistia</taxon>
        <taxon>Synergistales</taxon>
        <taxon>Thermovirgaceae</taxon>
        <taxon>Thermovirga</taxon>
    </lineage>
</organism>
<evidence type="ECO:0000256" key="4">
    <source>
        <dbReference type="ARBA" id="ARBA00022917"/>
    </source>
</evidence>
<reference evidence="7 8" key="2">
    <citation type="journal article" date="2012" name="Stand. Genomic Sci.">
        <title>Genome sequence of the moderately thermophilic, amino-acid-degrading and sulfur-reducing bacterium Thermovirga lienii type strain (Cas60314(T)).</title>
        <authorList>
            <person name="Goker M."/>
            <person name="Saunders E."/>
            <person name="Lapidus A."/>
            <person name="Nolan M."/>
            <person name="Lucas S."/>
            <person name="Hammon N."/>
            <person name="Deshpande S."/>
            <person name="Cheng J.F."/>
            <person name="Han C."/>
            <person name="Tapia R."/>
            <person name="Goodwin L.A."/>
            <person name="Pitluck S."/>
            <person name="Liolios K."/>
            <person name="Mavromatis K."/>
            <person name="Pagani I."/>
            <person name="Ivanova N."/>
            <person name="Mikhailova N."/>
            <person name="Pati A."/>
            <person name="Chen A."/>
            <person name="Palaniappan K."/>
            <person name="Land M."/>
            <person name="Chang Y.J."/>
            <person name="Jeffries C.D."/>
            <person name="Brambilla E.M."/>
            <person name="Rohde M."/>
            <person name="Spring S."/>
            <person name="Detter J.C."/>
            <person name="Woyke T."/>
            <person name="Bristow J."/>
            <person name="Eisen J.A."/>
            <person name="Markowitz V."/>
            <person name="Hugenholtz P."/>
            <person name="Kyrpides N.C."/>
            <person name="Klenk H.P."/>
        </authorList>
    </citation>
    <scope>NUCLEOTIDE SEQUENCE [LARGE SCALE GENOMIC DNA]</scope>
    <source>
        <strain evidence="8">ATCC BAA-1197 / DSM 17291 / Cas60314</strain>
    </source>
</reference>
<keyword evidence="1 5" id="KW-0820">tRNA-binding</keyword>
<dbReference type="GO" id="GO:0000049">
    <property type="term" value="F:tRNA binding"/>
    <property type="evidence" value="ECO:0007669"/>
    <property type="project" value="UniProtKB-UniRule"/>
</dbReference>
<dbReference type="HAMAP" id="MF_00871">
    <property type="entry name" value="RqcP"/>
    <property type="match status" value="1"/>
</dbReference>
<protein>
    <recommendedName>
        <fullName evidence="5">RQC P-site tRNA stabilizing factor</fullName>
        <shortName evidence="5">RqcP</shortName>
    </recommendedName>
    <alternativeName>
        <fullName evidence="5">Ribosome-associated protein quality control protein P</fullName>
    </alternativeName>
</protein>
<keyword evidence="3 5" id="KW-0694">RNA-binding</keyword>
<dbReference type="EMBL" id="CP003096">
    <property type="protein sequence ID" value="AER66343.1"/>
    <property type="molecule type" value="Genomic_DNA"/>
</dbReference>
<keyword evidence="4 5" id="KW-0648">Protein biosynthesis</keyword>
<proteinExistence type="inferred from homology"/>
<dbReference type="Gene3D" id="3.10.290.10">
    <property type="entry name" value="RNA-binding S4 domain"/>
    <property type="match status" value="1"/>
</dbReference>
<evidence type="ECO:0000256" key="2">
    <source>
        <dbReference type="ARBA" id="ARBA00022730"/>
    </source>
</evidence>
<gene>
    <name evidence="5" type="primary">rqcP</name>
    <name evidence="7" type="ordered locus">Tlie_0608</name>
</gene>
<dbReference type="Proteomes" id="UP000005868">
    <property type="component" value="Chromosome"/>
</dbReference>
<evidence type="ECO:0000259" key="6">
    <source>
        <dbReference type="SMART" id="SM00363"/>
    </source>
</evidence>
<dbReference type="KEGG" id="tli:Tlie_0608"/>
<dbReference type="HOGENOM" id="CLU_101003_4_0_0"/>
<keyword evidence="2 5" id="KW-0699">rRNA-binding</keyword>
<dbReference type="GO" id="GO:0019843">
    <property type="term" value="F:rRNA binding"/>
    <property type="evidence" value="ECO:0007669"/>
    <property type="project" value="UniProtKB-UniRule"/>
</dbReference>
<evidence type="ECO:0000313" key="7">
    <source>
        <dbReference type="EMBL" id="AER66343.1"/>
    </source>
</evidence>
<keyword evidence="8" id="KW-1185">Reference proteome</keyword>
<dbReference type="SMART" id="SM00363">
    <property type="entry name" value="S4"/>
    <property type="match status" value="1"/>
</dbReference>
<dbReference type="STRING" id="580340.Tlie_0608"/>
<dbReference type="GO" id="GO:0072344">
    <property type="term" value="P:rescue of stalled ribosome"/>
    <property type="evidence" value="ECO:0007669"/>
    <property type="project" value="UniProtKB-UniRule"/>
</dbReference>
<dbReference type="AlphaFoldDB" id="G7V8Q2"/>
<name>G7V8Q2_THELD</name>
<dbReference type="GO" id="GO:0043023">
    <property type="term" value="F:ribosomal large subunit binding"/>
    <property type="evidence" value="ECO:0007669"/>
    <property type="project" value="UniProtKB-UniRule"/>
</dbReference>
<comment type="similarity">
    <text evidence="5">Belongs to the RqcP family.</text>
</comment>
<dbReference type="CDD" id="cd00165">
    <property type="entry name" value="S4"/>
    <property type="match status" value="1"/>
</dbReference>
<dbReference type="InterPro" id="IPR036986">
    <property type="entry name" value="S4_RNA-bd_sf"/>
</dbReference>